<keyword evidence="3" id="KW-1185">Reference proteome</keyword>
<dbReference type="AlphaFoldDB" id="A0A975G6A3"/>
<dbReference type="Pfam" id="PF05235">
    <property type="entry name" value="CHAD"/>
    <property type="match status" value="1"/>
</dbReference>
<gene>
    <name evidence="2" type="ORF">KBB96_14735</name>
</gene>
<accession>A0A975G6A3</accession>
<dbReference type="EMBL" id="CP073100">
    <property type="protein sequence ID" value="QUE50119.1"/>
    <property type="molecule type" value="Genomic_DNA"/>
</dbReference>
<reference evidence="2" key="1">
    <citation type="submission" date="2021-04" db="EMBL/GenBank/DDBJ databases">
        <title>Luteolibacter sp. 32A isolated from the skin of an Anderson's salamander (Ambystoma andersonii).</title>
        <authorList>
            <person name="Spergser J."/>
            <person name="Busse H.-J."/>
        </authorList>
    </citation>
    <scope>NUCLEOTIDE SEQUENCE</scope>
    <source>
        <strain evidence="2">32A</strain>
    </source>
</reference>
<dbReference type="Gene3D" id="1.40.20.10">
    <property type="entry name" value="CHAD domain"/>
    <property type="match status" value="1"/>
</dbReference>
<evidence type="ECO:0000313" key="2">
    <source>
        <dbReference type="EMBL" id="QUE50119.1"/>
    </source>
</evidence>
<name>A0A975G6A3_9BACT</name>
<evidence type="ECO:0000313" key="3">
    <source>
        <dbReference type="Proteomes" id="UP000676169"/>
    </source>
</evidence>
<sequence length="256" mass="27981">MRSRLVAECLVMEERLRGLLNPNAHVTDETHALRKKGKSLRGGLVLLRVPKSAARAVAAVGRLLGAPRDSVSRRTTWRRLELEGGPHAEEPSVAAIGALLEAHAKSAARRPPPVAVEWAEARLRHARAALSAISEEDLEKRVRKGRKALARRLEKRLKAVGHDPGAVELHEARKAIKAWLGALHHLGEEPEKELVDYADVLGDVNDLHVLATWLAVHGFSQALSPIPWRALEERLASLLETVLLSAPKVRKAVSAG</sequence>
<feature type="domain" description="CHAD" evidence="1">
    <location>
        <begin position="5"/>
        <end position="249"/>
    </location>
</feature>
<dbReference type="KEGG" id="lamb:KBB96_14735"/>
<dbReference type="RefSeq" id="WP_211630208.1">
    <property type="nucleotide sequence ID" value="NZ_CP073100.1"/>
</dbReference>
<dbReference type="Proteomes" id="UP000676169">
    <property type="component" value="Chromosome"/>
</dbReference>
<proteinExistence type="predicted"/>
<dbReference type="InterPro" id="IPR038186">
    <property type="entry name" value="CHAD_dom_sf"/>
</dbReference>
<protein>
    <submittedName>
        <fullName evidence="2">CHAD domain-containing protein</fullName>
    </submittedName>
</protein>
<dbReference type="SMART" id="SM00880">
    <property type="entry name" value="CHAD"/>
    <property type="match status" value="1"/>
</dbReference>
<organism evidence="2 3">
    <name type="scientific">Luteolibacter ambystomatis</name>
    <dbReference type="NCBI Taxonomy" id="2824561"/>
    <lineage>
        <taxon>Bacteria</taxon>
        <taxon>Pseudomonadati</taxon>
        <taxon>Verrucomicrobiota</taxon>
        <taxon>Verrucomicrobiia</taxon>
        <taxon>Verrucomicrobiales</taxon>
        <taxon>Verrucomicrobiaceae</taxon>
        <taxon>Luteolibacter</taxon>
    </lineage>
</organism>
<evidence type="ECO:0000259" key="1">
    <source>
        <dbReference type="SMART" id="SM00880"/>
    </source>
</evidence>
<dbReference type="InterPro" id="IPR007899">
    <property type="entry name" value="CHAD_dom"/>
</dbReference>